<dbReference type="EMBL" id="FNBN01000011">
    <property type="protein sequence ID" value="SDH34806.1"/>
    <property type="molecule type" value="Genomic_DNA"/>
</dbReference>
<dbReference type="PIRSF" id="PIRSF018266">
    <property type="entry name" value="FecR"/>
    <property type="match status" value="1"/>
</dbReference>
<name>A0A1G8BNR1_CHIFI</name>
<dbReference type="PANTHER" id="PTHR30273:SF2">
    <property type="entry name" value="PROTEIN FECR"/>
    <property type="match status" value="1"/>
</dbReference>
<keyword evidence="1" id="KW-1133">Transmembrane helix</keyword>
<keyword evidence="1" id="KW-0472">Membrane</keyword>
<accession>A0A1G8BNR1</accession>
<gene>
    <name evidence="4" type="ORF">SAMN04488121_111106</name>
</gene>
<dbReference type="PANTHER" id="PTHR30273">
    <property type="entry name" value="PERIPLASMIC SIGNAL SENSOR AND SIGMA FACTOR ACTIVATOR FECR-RELATED"/>
    <property type="match status" value="1"/>
</dbReference>
<sequence length="369" mass="41267">MSYETDHIRHLFQLYTSNQATDEQVRELFLFLEDPANDAFSQELVYNQMSEETGTDNTNSETVWQYLQPKKRRTMGVWYWAAAAAVIIAVFIYRQPDRKPVIAVADIPAATNKAVLKLSDGSTITLDSTLKGTIAHQGKVTIIKSDNGELHYEGADDQIMLNTVTTPMGGQYQLTLPDGTKAWLNAASSITYPAYFAGNDRQVTITGEVYLEVVKDPLHPFIASIPDHIGIQVLGTSFNINAYADEENIKTTLIEGRIRMAGSKVILMPGQQAIERKNASLELVSNANIEKETAWKNGIFYFEDAPLPLVMKQLERWYDLKVSYKGNIPALRINGKMDRNLTLQGVMDFLTKMGVAYAIEDRTIVVTGK</sequence>
<dbReference type="Pfam" id="PF16344">
    <property type="entry name" value="FecR_C"/>
    <property type="match status" value="1"/>
</dbReference>
<evidence type="ECO:0000259" key="2">
    <source>
        <dbReference type="Pfam" id="PF04773"/>
    </source>
</evidence>
<dbReference type="InterPro" id="IPR032508">
    <property type="entry name" value="FecR_C"/>
</dbReference>
<reference evidence="5" key="1">
    <citation type="submission" date="2016-10" db="EMBL/GenBank/DDBJ databases">
        <authorList>
            <person name="Varghese N."/>
            <person name="Submissions S."/>
        </authorList>
    </citation>
    <scope>NUCLEOTIDE SEQUENCE [LARGE SCALE GENOMIC DNA]</scope>
    <source>
        <strain evidence="5">DSM 527</strain>
    </source>
</reference>
<dbReference type="GO" id="GO:0016989">
    <property type="term" value="F:sigma factor antagonist activity"/>
    <property type="evidence" value="ECO:0007669"/>
    <property type="project" value="TreeGrafter"/>
</dbReference>
<dbReference type="AlphaFoldDB" id="A0A1G8BNR1"/>
<dbReference type="InterPro" id="IPR006860">
    <property type="entry name" value="FecR"/>
</dbReference>
<evidence type="ECO:0000313" key="5">
    <source>
        <dbReference type="Proteomes" id="UP000199045"/>
    </source>
</evidence>
<feature type="domain" description="FecR protein" evidence="2">
    <location>
        <begin position="163"/>
        <end position="258"/>
    </location>
</feature>
<evidence type="ECO:0000313" key="4">
    <source>
        <dbReference type="EMBL" id="SDH34806.1"/>
    </source>
</evidence>
<dbReference type="Proteomes" id="UP000199045">
    <property type="component" value="Unassembled WGS sequence"/>
</dbReference>
<protein>
    <submittedName>
        <fullName evidence="4">FecR protein</fullName>
    </submittedName>
</protein>
<proteinExistence type="predicted"/>
<dbReference type="Pfam" id="PF04773">
    <property type="entry name" value="FecR"/>
    <property type="match status" value="1"/>
</dbReference>
<dbReference type="STRING" id="104663.SAMN04488121_111106"/>
<evidence type="ECO:0000259" key="3">
    <source>
        <dbReference type="Pfam" id="PF16344"/>
    </source>
</evidence>
<keyword evidence="1" id="KW-0812">Transmembrane</keyword>
<dbReference type="Gene3D" id="3.55.50.30">
    <property type="match status" value="1"/>
</dbReference>
<dbReference type="OrthoDB" id="625797at2"/>
<dbReference type="Gene3D" id="2.60.120.1440">
    <property type="match status" value="1"/>
</dbReference>
<dbReference type="RefSeq" id="WP_089837804.1">
    <property type="nucleotide sequence ID" value="NZ_FNBN01000011.1"/>
</dbReference>
<dbReference type="InterPro" id="IPR012373">
    <property type="entry name" value="Ferrdict_sens_TM"/>
</dbReference>
<feature type="transmembrane region" description="Helical" evidence="1">
    <location>
        <begin position="77"/>
        <end position="93"/>
    </location>
</feature>
<feature type="domain" description="Protein FecR C-terminal" evidence="3">
    <location>
        <begin position="300"/>
        <end position="366"/>
    </location>
</feature>
<evidence type="ECO:0000256" key="1">
    <source>
        <dbReference type="SAM" id="Phobius"/>
    </source>
</evidence>
<organism evidence="4 5">
    <name type="scientific">Chitinophaga filiformis</name>
    <name type="common">Myxococcus filiformis</name>
    <name type="synonym">Flexibacter filiformis</name>
    <dbReference type="NCBI Taxonomy" id="104663"/>
    <lineage>
        <taxon>Bacteria</taxon>
        <taxon>Pseudomonadati</taxon>
        <taxon>Bacteroidota</taxon>
        <taxon>Chitinophagia</taxon>
        <taxon>Chitinophagales</taxon>
        <taxon>Chitinophagaceae</taxon>
        <taxon>Chitinophaga</taxon>
    </lineage>
</organism>